<dbReference type="RefSeq" id="WP_144658188.1">
    <property type="nucleotide sequence ID" value="NZ_VIAE01000001.1"/>
</dbReference>
<dbReference type="Gene3D" id="3.40.50.300">
    <property type="entry name" value="P-loop containing nucleotide triphosphate hydrolases"/>
    <property type="match status" value="1"/>
</dbReference>
<dbReference type="PANTHER" id="PTHR43394">
    <property type="entry name" value="ATP-DEPENDENT PERMEASE MDL1, MITOCHONDRIAL"/>
    <property type="match status" value="1"/>
</dbReference>
<comment type="similarity">
    <text evidence="2">Belongs to the ABC transporter superfamily.</text>
</comment>
<dbReference type="GO" id="GO:0015421">
    <property type="term" value="F:ABC-type oligopeptide transporter activity"/>
    <property type="evidence" value="ECO:0007669"/>
    <property type="project" value="TreeGrafter"/>
</dbReference>
<keyword evidence="8 9" id="KW-0472">Membrane</keyword>
<dbReference type="EMBL" id="VIAE01000001">
    <property type="protein sequence ID" value="TVY12417.1"/>
    <property type="molecule type" value="Genomic_DNA"/>
</dbReference>
<dbReference type="GO" id="GO:0005524">
    <property type="term" value="F:ATP binding"/>
    <property type="evidence" value="ECO:0007669"/>
    <property type="project" value="UniProtKB-KW"/>
</dbReference>
<feature type="transmembrane region" description="Helical" evidence="9">
    <location>
        <begin position="287"/>
        <end position="308"/>
    </location>
</feature>
<dbReference type="InterPro" id="IPR003593">
    <property type="entry name" value="AAA+_ATPase"/>
</dbReference>
<comment type="caution">
    <text evidence="12">The sequence shown here is derived from an EMBL/GenBank/DDBJ whole genome shotgun (WGS) entry which is preliminary data.</text>
</comment>
<dbReference type="PANTHER" id="PTHR43394:SF1">
    <property type="entry name" value="ATP-BINDING CASSETTE SUB-FAMILY B MEMBER 10, MITOCHONDRIAL"/>
    <property type="match status" value="1"/>
</dbReference>
<dbReference type="CDD" id="cd18547">
    <property type="entry name" value="ABC_6TM_Tm288_like"/>
    <property type="match status" value="1"/>
</dbReference>
<feature type="transmembrane region" description="Helical" evidence="9">
    <location>
        <begin position="15"/>
        <end position="35"/>
    </location>
</feature>
<name>A0A559KJY1_9MOLU</name>
<protein>
    <submittedName>
        <fullName evidence="12">Multidrug efflux pump, ATP-binding and permease protein</fullName>
    </submittedName>
</protein>
<dbReference type="FunFam" id="3.40.50.300:FF:000287">
    <property type="entry name" value="Multidrug ABC transporter ATP-binding protein"/>
    <property type="match status" value="1"/>
</dbReference>
<dbReference type="CDD" id="cd03254">
    <property type="entry name" value="ABCC_Glucan_exporter_like"/>
    <property type="match status" value="1"/>
</dbReference>
<evidence type="ECO:0000256" key="6">
    <source>
        <dbReference type="ARBA" id="ARBA00022840"/>
    </source>
</evidence>
<dbReference type="PROSITE" id="PS50893">
    <property type="entry name" value="ABC_TRANSPORTER_2"/>
    <property type="match status" value="1"/>
</dbReference>
<evidence type="ECO:0000256" key="4">
    <source>
        <dbReference type="ARBA" id="ARBA00022692"/>
    </source>
</evidence>
<dbReference type="SUPFAM" id="SSF52540">
    <property type="entry name" value="P-loop containing nucleoside triphosphate hydrolases"/>
    <property type="match status" value="1"/>
</dbReference>
<keyword evidence="5" id="KW-0547">Nucleotide-binding</keyword>
<keyword evidence="13" id="KW-1185">Reference proteome</keyword>
<dbReference type="InterPro" id="IPR003439">
    <property type="entry name" value="ABC_transporter-like_ATP-bd"/>
</dbReference>
<dbReference type="InterPro" id="IPR036640">
    <property type="entry name" value="ABC1_TM_sf"/>
</dbReference>
<feature type="transmembrane region" description="Helical" evidence="9">
    <location>
        <begin position="170"/>
        <end position="187"/>
    </location>
</feature>
<reference evidence="12 13" key="1">
    <citation type="submission" date="2019-06" db="EMBL/GenBank/DDBJ databases">
        <title>Draft Genome Sequence of Candidatus Phytoplasma pini-Related Strain MDPP: A Resource for Comparative Genomics of Gymnosperm-infecting Phytoplasmas.</title>
        <authorList>
            <person name="Cai W."/>
            <person name="Costanzo S."/>
            <person name="Shao J."/>
            <person name="Zhao Y."/>
            <person name="Davis R."/>
        </authorList>
    </citation>
    <scope>NUCLEOTIDE SEQUENCE [LARGE SCALE GENOMIC DNA]</scope>
    <source>
        <strain evidence="12 13">MDPP</strain>
    </source>
</reference>
<gene>
    <name evidence="12" type="primary">mdlA</name>
    <name evidence="12" type="ORF">MDPP_0033</name>
</gene>
<sequence>MIRLFFYLKPFKKKIINSIILILLLNIVSLSIPLYEGKYIFNFIKEHLDNNKIDTEKTEKFIKMIYLSLFINFLLYFIATLGKFIYNRLLIPSIHKGIKNLREDLYKKINKLTIKYFDQNTVGNIISTMTIDVEILSNGLQQTFASLISSFFSINFLVFLMFYLNWRLGIIISLMIPLSLMTIFIINKKSRNIFIQRFEINGEYNGFLQEKLTGQKEIILYNQQQNVIKDFKKINQKLSQTIFKSNFSSGLASPITNSFTYIILTVMFVLGYFLLQSQDEINKVTILYKLGFVAIKIGTFQAFIQYIWRLGNPINELSQSFVVLQSAKAASQRIFIFLYETDEKENPEPLILEKTQGNVVFKDVCFGYRKDHLILKDMNLFVAKNQMVAIVGPTGSGKTTLINLLTRFYDVNSGNITIDGIDIRNLKRSNLRQIVGMVSQDVWLFPGTILDNIRYGNDQITDEKIIEIAKKTKIHDFIMEKKDGYKTVLSEETDNLSQGEKQLITIVRVILRNPKILILDEATSTIDTRMEMIFQESIQKLIKQKTSFIIAHRLSTIVNADIIIFLRNGCILEQGKHYELLQKKGFYYELYQSQFAK</sequence>
<evidence type="ECO:0000256" key="9">
    <source>
        <dbReference type="SAM" id="Phobius"/>
    </source>
</evidence>
<feature type="transmembrane region" description="Helical" evidence="9">
    <location>
        <begin position="258"/>
        <end position="275"/>
    </location>
</feature>
<evidence type="ECO:0000256" key="1">
    <source>
        <dbReference type="ARBA" id="ARBA00004651"/>
    </source>
</evidence>
<evidence type="ECO:0000256" key="2">
    <source>
        <dbReference type="ARBA" id="ARBA00005417"/>
    </source>
</evidence>
<feature type="domain" description="ABC transporter" evidence="10">
    <location>
        <begin position="359"/>
        <end position="593"/>
    </location>
</feature>
<comment type="subcellular location">
    <subcellularLocation>
        <location evidence="1">Cell membrane</location>
        <topology evidence="1">Multi-pass membrane protein</topology>
    </subcellularLocation>
</comment>
<dbReference type="OrthoDB" id="383768at2"/>
<keyword evidence="3" id="KW-0813">Transport</keyword>
<dbReference type="Gene3D" id="1.20.1560.10">
    <property type="entry name" value="ABC transporter type 1, transmembrane domain"/>
    <property type="match status" value="1"/>
</dbReference>
<feature type="transmembrane region" description="Helical" evidence="9">
    <location>
        <begin position="144"/>
        <end position="164"/>
    </location>
</feature>
<feature type="domain" description="ABC transmembrane type-1" evidence="11">
    <location>
        <begin position="18"/>
        <end position="326"/>
    </location>
</feature>
<evidence type="ECO:0000256" key="7">
    <source>
        <dbReference type="ARBA" id="ARBA00022989"/>
    </source>
</evidence>
<evidence type="ECO:0000313" key="13">
    <source>
        <dbReference type="Proteomes" id="UP000320078"/>
    </source>
</evidence>
<organism evidence="12 13">
    <name type="scientific">Candidatus Phytoplasma pini</name>
    <dbReference type="NCBI Taxonomy" id="267362"/>
    <lineage>
        <taxon>Bacteria</taxon>
        <taxon>Bacillati</taxon>
        <taxon>Mycoplasmatota</taxon>
        <taxon>Mollicutes</taxon>
        <taxon>Acholeplasmatales</taxon>
        <taxon>Acholeplasmataceae</taxon>
        <taxon>Candidatus Phytoplasma</taxon>
    </lineage>
</organism>
<dbReference type="GO" id="GO:0016887">
    <property type="term" value="F:ATP hydrolysis activity"/>
    <property type="evidence" value="ECO:0007669"/>
    <property type="project" value="InterPro"/>
</dbReference>
<evidence type="ECO:0000256" key="5">
    <source>
        <dbReference type="ARBA" id="ARBA00022741"/>
    </source>
</evidence>
<evidence type="ECO:0000313" key="12">
    <source>
        <dbReference type="EMBL" id="TVY12417.1"/>
    </source>
</evidence>
<dbReference type="PROSITE" id="PS00211">
    <property type="entry name" value="ABC_TRANSPORTER_1"/>
    <property type="match status" value="1"/>
</dbReference>
<keyword evidence="6 12" id="KW-0067">ATP-binding</keyword>
<evidence type="ECO:0000256" key="3">
    <source>
        <dbReference type="ARBA" id="ARBA00022448"/>
    </source>
</evidence>
<keyword evidence="7 9" id="KW-1133">Transmembrane helix</keyword>
<dbReference type="GO" id="GO:0005886">
    <property type="term" value="C:plasma membrane"/>
    <property type="evidence" value="ECO:0007669"/>
    <property type="project" value="UniProtKB-SubCell"/>
</dbReference>
<dbReference type="Pfam" id="PF00005">
    <property type="entry name" value="ABC_tran"/>
    <property type="match status" value="1"/>
</dbReference>
<evidence type="ECO:0000259" key="11">
    <source>
        <dbReference type="PROSITE" id="PS50929"/>
    </source>
</evidence>
<dbReference type="Proteomes" id="UP000320078">
    <property type="component" value="Unassembled WGS sequence"/>
</dbReference>
<feature type="transmembrane region" description="Helical" evidence="9">
    <location>
        <begin position="64"/>
        <end position="86"/>
    </location>
</feature>
<evidence type="ECO:0000256" key="8">
    <source>
        <dbReference type="ARBA" id="ARBA00023136"/>
    </source>
</evidence>
<dbReference type="InterPro" id="IPR027417">
    <property type="entry name" value="P-loop_NTPase"/>
</dbReference>
<dbReference type="SMART" id="SM00382">
    <property type="entry name" value="AAA"/>
    <property type="match status" value="1"/>
</dbReference>
<dbReference type="Pfam" id="PF00664">
    <property type="entry name" value="ABC_membrane"/>
    <property type="match status" value="1"/>
</dbReference>
<proteinExistence type="inferred from homology"/>
<accession>A0A559KJY1</accession>
<evidence type="ECO:0000259" key="10">
    <source>
        <dbReference type="PROSITE" id="PS50893"/>
    </source>
</evidence>
<dbReference type="InterPro" id="IPR017871">
    <property type="entry name" value="ABC_transporter-like_CS"/>
</dbReference>
<dbReference type="PROSITE" id="PS50929">
    <property type="entry name" value="ABC_TM1F"/>
    <property type="match status" value="1"/>
</dbReference>
<dbReference type="SUPFAM" id="SSF90123">
    <property type="entry name" value="ABC transporter transmembrane region"/>
    <property type="match status" value="1"/>
</dbReference>
<dbReference type="InterPro" id="IPR039421">
    <property type="entry name" value="Type_1_exporter"/>
</dbReference>
<dbReference type="AlphaFoldDB" id="A0A559KJY1"/>
<keyword evidence="4 9" id="KW-0812">Transmembrane</keyword>
<dbReference type="InterPro" id="IPR011527">
    <property type="entry name" value="ABC1_TM_dom"/>
</dbReference>